<sequence length="197" mass="21051">MTRQTCSRQTCSRPRLQFALLPLALLLAACQPEATTQRPEPVAMTAASLGHYCQMNLLEHPGPKAQVHLAGMDGKPLFFSQVRDAIAYQRMPEQSGIITAIYVSDMGKAESWDEPGADNWIAADAAIYVAGATVQGGMGAPELVPFASREKAQAFAAGHGGQLVTLKDIPDEEILAPVEFATDADGNFQPPENATLN</sequence>
<dbReference type="SUPFAM" id="SSF160387">
    <property type="entry name" value="NosL/MerB-like"/>
    <property type="match status" value="1"/>
</dbReference>
<dbReference type="Pfam" id="PF05573">
    <property type="entry name" value="NosL"/>
    <property type="match status" value="1"/>
</dbReference>
<dbReference type="Gene3D" id="3.30.70.2060">
    <property type="match status" value="1"/>
</dbReference>
<dbReference type="PANTHER" id="PTHR41247:SF1">
    <property type="entry name" value="HTH-TYPE TRANSCRIPTIONAL REPRESSOR YCNK"/>
    <property type="match status" value="1"/>
</dbReference>
<dbReference type="AlphaFoldDB" id="A0A0K6IDA3"/>
<evidence type="ECO:0000256" key="1">
    <source>
        <dbReference type="SAM" id="SignalP"/>
    </source>
</evidence>
<protein>
    <submittedName>
        <fullName evidence="2">Nitrous oxide reductase accessory protein NosL</fullName>
    </submittedName>
</protein>
<dbReference type="Gene3D" id="3.30.70.2050">
    <property type="match status" value="1"/>
</dbReference>
<name>A0A0K6IDA3_9HYPH</name>
<dbReference type="Proteomes" id="UP000183900">
    <property type="component" value="Unassembled WGS sequence"/>
</dbReference>
<dbReference type="RefSeq" id="WP_055457239.1">
    <property type="nucleotide sequence ID" value="NZ_CYHE01000028.1"/>
</dbReference>
<evidence type="ECO:0000313" key="3">
    <source>
        <dbReference type="Proteomes" id="UP000183900"/>
    </source>
</evidence>
<dbReference type="PANTHER" id="PTHR41247">
    <property type="entry name" value="HTH-TYPE TRANSCRIPTIONAL REPRESSOR YCNK"/>
    <property type="match status" value="1"/>
</dbReference>
<dbReference type="InterPro" id="IPR008719">
    <property type="entry name" value="N2O_reductase_NosL"/>
</dbReference>
<feature type="chain" id="PRO_5005504936" evidence="1">
    <location>
        <begin position="35"/>
        <end position="197"/>
    </location>
</feature>
<feature type="signal peptide" evidence="1">
    <location>
        <begin position="1"/>
        <end position="34"/>
    </location>
</feature>
<evidence type="ECO:0000313" key="2">
    <source>
        <dbReference type="EMBL" id="CUB01090.1"/>
    </source>
</evidence>
<organism evidence="2 3">
    <name type="scientific">Pannonibacter indicus</name>
    <dbReference type="NCBI Taxonomy" id="466044"/>
    <lineage>
        <taxon>Bacteria</taxon>
        <taxon>Pseudomonadati</taxon>
        <taxon>Pseudomonadota</taxon>
        <taxon>Alphaproteobacteria</taxon>
        <taxon>Hyphomicrobiales</taxon>
        <taxon>Stappiaceae</taxon>
        <taxon>Pannonibacter</taxon>
    </lineage>
</organism>
<keyword evidence="3" id="KW-1185">Reference proteome</keyword>
<dbReference type="EMBL" id="CYHE01000028">
    <property type="protein sequence ID" value="CUB01090.1"/>
    <property type="molecule type" value="Genomic_DNA"/>
</dbReference>
<keyword evidence="1" id="KW-0732">Signal</keyword>
<proteinExistence type="predicted"/>
<accession>A0A0K6IDA3</accession>
<gene>
    <name evidence="2" type="ORF">Ga0061067_1286</name>
</gene>
<reference evidence="3" key="1">
    <citation type="submission" date="2015-08" db="EMBL/GenBank/DDBJ databases">
        <authorList>
            <person name="Varghese N."/>
        </authorList>
    </citation>
    <scope>NUCLEOTIDE SEQUENCE [LARGE SCALE GENOMIC DNA]</scope>
    <source>
        <strain evidence="3">DSM 23407</strain>
    </source>
</reference>
<dbReference type="PROSITE" id="PS51257">
    <property type="entry name" value="PROKAR_LIPOPROTEIN"/>
    <property type="match status" value="1"/>
</dbReference>